<dbReference type="Proteomes" id="UP000324974">
    <property type="component" value="Chromosome"/>
</dbReference>
<dbReference type="PROSITE" id="PS00409">
    <property type="entry name" value="PROKAR_NTER_METHYL"/>
    <property type="match status" value="1"/>
</dbReference>
<dbReference type="RefSeq" id="WP_178132546.1">
    <property type="nucleotide sequence ID" value="NZ_CP042425.1"/>
</dbReference>
<dbReference type="SUPFAM" id="SSF54523">
    <property type="entry name" value="Pili subunits"/>
    <property type="match status" value="1"/>
</dbReference>
<feature type="transmembrane region" description="Helical" evidence="1">
    <location>
        <begin position="21"/>
        <end position="42"/>
    </location>
</feature>
<keyword evidence="1" id="KW-0472">Membrane</keyword>
<evidence type="ECO:0000313" key="4">
    <source>
        <dbReference type="Proteomes" id="UP000324974"/>
    </source>
</evidence>
<dbReference type="AlphaFoldDB" id="A0A5C1A7F2"/>
<evidence type="ECO:0000259" key="2">
    <source>
        <dbReference type="Pfam" id="PF07596"/>
    </source>
</evidence>
<keyword evidence="1" id="KW-0812">Transmembrane</keyword>
<reference evidence="4" key="1">
    <citation type="submission" date="2019-08" db="EMBL/GenBank/DDBJ databases">
        <title>Limnoglobus roseus gen. nov., sp. nov., a novel freshwater planctomycete with a giant genome from the family Gemmataceae.</title>
        <authorList>
            <person name="Kulichevskaya I.S."/>
            <person name="Naumoff D.G."/>
            <person name="Miroshnikov K."/>
            <person name="Ivanova A."/>
            <person name="Philippov D.A."/>
            <person name="Hakobyan A."/>
            <person name="Rijpstra I.C."/>
            <person name="Sinninghe Damste J.S."/>
            <person name="Liesack W."/>
            <person name="Dedysh S.N."/>
        </authorList>
    </citation>
    <scope>NUCLEOTIDE SEQUENCE [LARGE SCALE GENOMIC DNA]</scope>
    <source>
        <strain evidence="4">PX52</strain>
    </source>
</reference>
<evidence type="ECO:0000256" key="1">
    <source>
        <dbReference type="SAM" id="Phobius"/>
    </source>
</evidence>
<dbReference type="Pfam" id="PF07596">
    <property type="entry name" value="SBP_bac_10"/>
    <property type="match status" value="1"/>
</dbReference>
<dbReference type="InterPro" id="IPR045584">
    <property type="entry name" value="Pilin-like"/>
</dbReference>
<keyword evidence="4" id="KW-1185">Reference proteome</keyword>
<dbReference type="PANTHER" id="PTHR30093:SF2">
    <property type="entry name" value="TYPE II SECRETION SYSTEM PROTEIN H"/>
    <property type="match status" value="1"/>
</dbReference>
<dbReference type="NCBIfam" id="TIGR02532">
    <property type="entry name" value="IV_pilin_GFxxxE"/>
    <property type="match status" value="1"/>
</dbReference>
<dbReference type="InterPro" id="IPR011453">
    <property type="entry name" value="DUF1559"/>
</dbReference>
<sequence>MSMLKRLEMKKCSRAPQGFTLIELLVVIAIIAILIGLLLPAVQKVREAAARMSCSNNLKQIGLAAHNYASVYGNLPPGCLNGSTNAYPVPNTSYTGSSGNGMVGALVFLLPYLEQNNVYTGLRPGCNVFPPTDVWYWTPNADQTTIKNFLCPSDTLGSDSGTGELAWMTIYINGLTYSYFGAGTGFGRTNYAAVAGYVGNMPAYATRVGPYALNTKTKLTDITDGTSNTLGFGEGLGGSKTSRSYFPTWAGGYYLPSFTGLSDNPSWATFGSKHTGVVNFTMCDGSVRALSTSVSSTVYNAASTMANGETFSFD</sequence>
<organism evidence="3 4">
    <name type="scientific">Limnoglobus roseus</name>
    <dbReference type="NCBI Taxonomy" id="2598579"/>
    <lineage>
        <taxon>Bacteria</taxon>
        <taxon>Pseudomonadati</taxon>
        <taxon>Planctomycetota</taxon>
        <taxon>Planctomycetia</taxon>
        <taxon>Gemmatales</taxon>
        <taxon>Gemmataceae</taxon>
        <taxon>Limnoglobus</taxon>
    </lineage>
</organism>
<feature type="domain" description="DUF1559" evidence="2">
    <location>
        <begin position="43"/>
        <end position="294"/>
    </location>
</feature>
<dbReference type="KEGG" id="lrs:PX52LOC_02124"/>
<gene>
    <name evidence="3" type="ORF">PX52LOC_02124</name>
</gene>
<dbReference type="Pfam" id="PF07963">
    <property type="entry name" value="N_methyl"/>
    <property type="match status" value="1"/>
</dbReference>
<dbReference type="InterPro" id="IPR027558">
    <property type="entry name" value="Pre_pil_HX9DG_C"/>
</dbReference>
<accession>A0A5C1A7F2</accession>
<evidence type="ECO:0000313" key="3">
    <source>
        <dbReference type="EMBL" id="QEL15209.1"/>
    </source>
</evidence>
<protein>
    <submittedName>
        <fullName evidence="3">Prepilin-type cleavage/methylation domain-containing protein</fullName>
    </submittedName>
</protein>
<proteinExistence type="predicted"/>
<dbReference type="PANTHER" id="PTHR30093">
    <property type="entry name" value="GENERAL SECRETION PATHWAY PROTEIN G"/>
    <property type="match status" value="1"/>
</dbReference>
<dbReference type="Gene3D" id="3.30.700.10">
    <property type="entry name" value="Glycoprotein, Type 4 Pilin"/>
    <property type="match status" value="1"/>
</dbReference>
<name>A0A5C1A7F2_9BACT</name>
<keyword evidence="1" id="KW-1133">Transmembrane helix</keyword>
<dbReference type="InterPro" id="IPR012902">
    <property type="entry name" value="N_methyl_site"/>
</dbReference>
<dbReference type="EMBL" id="CP042425">
    <property type="protein sequence ID" value="QEL15209.1"/>
    <property type="molecule type" value="Genomic_DNA"/>
</dbReference>
<dbReference type="NCBIfam" id="TIGR04294">
    <property type="entry name" value="pre_pil_HX9DG"/>
    <property type="match status" value="1"/>
</dbReference>